<feature type="compositionally biased region" description="Basic and acidic residues" evidence="2">
    <location>
        <begin position="130"/>
        <end position="144"/>
    </location>
</feature>
<accession>A0A3L6FNY8</accession>
<comment type="caution">
    <text evidence="4">The sequence shown here is derived from an EMBL/GenBank/DDBJ whole genome shotgun (WGS) entry which is preliminary data.</text>
</comment>
<feature type="compositionally biased region" description="Basic and acidic residues" evidence="2">
    <location>
        <begin position="109"/>
        <end position="121"/>
    </location>
</feature>
<dbReference type="InterPro" id="IPR031107">
    <property type="entry name" value="Small_HSP"/>
</dbReference>
<feature type="compositionally biased region" description="Gly residues" evidence="2">
    <location>
        <begin position="172"/>
        <end position="181"/>
    </location>
</feature>
<name>A0A3L6FNY8_MAIZE</name>
<dbReference type="Pfam" id="PF00011">
    <property type="entry name" value="HSP20"/>
    <property type="match status" value="1"/>
</dbReference>
<dbReference type="Gene3D" id="2.60.40.790">
    <property type="match status" value="1"/>
</dbReference>
<dbReference type="SUPFAM" id="SSF49764">
    <property type="entry name" value="HSP20-like chaperones"/>
    <property type="match status" value="1"/>
</dbReference>
<feature type="compositionally biased region" description="Basic and acidic residues" evidence="2">
    <location>
        <begin position="155"/>
        <end position="167"/>
    </location>
</feature>
<dbReference type="EMBL" id="NCVQ01000004">
    <property type="protein sequence ID" value="PWZ33407.1"/>
    <property type="molecule type" value="Genomic_DNA"/>
</dbReference>
<organism evidence="4">
    <name type="scientific">Zea mays</name>
    <name type="common">Maize</name>
    <dbReference type="NCBI Taxonomy" id="4577"/>
    <lineage>
        <taxon>Eukaryota</taxon>
        <taxon>Viridiplantae</taxon>
        <taxon>Streptophyta</taxon>
        <taxon>Embryophyta</taxon>
        <taxon>Tracheophyta</taxon>
        <taxon>Spermatophyta</taxon>
        <taxon>Magnoliopsida</taxon>
        <taxon>Liliopsida</taxon>
        <taxon>Poales</taxon>
        <taxon>Poaceae</taxon>
        <taxon>PACMAD clade</taxon>
        <taxon>Panicoideae</taxon>
        <taxon>Andropogonodae</taxon>
        <taxon>Andropogoneae</taxon>
        <taxon>Tripsacinae</taxon>
        <taxon>Zea</taxon>
    </lineage>
</organism>
<sequence length="181" mass="19765">MSLQAILTIMTTFPTKPPTFAIVLGHVSSVGPLTCTYILEKNPHGIRARLNGDGVAVRSVFGLDGEDHREGDQRRPKEAAEAHERSKEDKGDKWHRVERSSGQFVRRFRLPENAKTEEVRARAALPPAGERQDGGGEGRAGERRAHGHRAQGRGQEARGEEHPDLRLKKTGGRGGAPGPGF</sequence>
<protein>
    <submittedName>
        <fullName evidence="4">Class I heat shock protein 1</fullName>
    </submittedName>
</protein>
<gene>
    <name evidence="4" type="primary">hsp16.9A</name>
    <name evidence="4" type="ORF">Zm00014a_018076</name>
</gene>
<dbReference type="Proteomes" id="UP000251960">
    <property type="component" value="Chromosome 3"/>
</dbReference>
<dbReference type="PANTHER" id="PTHR11527">
    <property type="entry name" value="HEAT-SHOCK PROTEIN 20 FAMILY MEMBER"/>
    <property type="match status" value="1"/>
</dbReference>
<evidence type="ECO:0000256" key="1">
    <source>
        <dbReference type="ARBA" id="ARBA00023016"/>
    </source>
</evidence>
<feature type="domain" description="SHSP" evidence="3">
    <location>
        <begin position="84"/>
        <end position="122"/>
    </location>
</feature>
<evidence type="ECO:0000313" key="4">
    <source>
        <dbReference type="EMBL" id="PWZ33407.1"/>
    </source>
</evidence>
<proteinExistence type="predicted"/>
<feature type="compositionally biased region" description="Basic and acidic residues" evidence="2">
    <location>
        <begin position="65"/>
        <end position="99"/>
    </location>
</feature>
<evidence type="ECO:0000256" key="2">
    <source>
        <dbReference type="SAM" id="MobiDB-lite"/>
    </source>
</evidence>
<dbReference type="InterPro" id="IPR002068">
    <property type="entry name" value="A-crystallin/Hsp20_dom"/>
</dbReference>
<dbReference type="InterPro" id="IPR008978">
    <property type="entry name" value="HSP20-like_chaperone"/>
</dbReference>
<dbReference type="AlphaFoldDB" id="A0A3L6FNY8"/>
<reference evidence="4" key="1">
    <citation type="journal article" date="2018" name="Nat. Genet.">
        <title>Extensive intraspecific gene order and gene structural variations between Mo17 and other maize genomes.</title>
        <authorList>
            <person name="Sun S."/>
            <person name="Zhou Y."/>
            <person name="Chen J."/>
            <person name="Shi J."/>
            <person name="Zhao H."/>
            <person name="Zhao H."/>
            <person name="Song W."/>
            <person name="Zhang M."/>
            <person name="Cui Y."/>
            <person name="Dong X."/>
            <person name="Liu H."/>
            <person name="Ma X."/>
            <person name="Jiao Y."/>
            <person name="Wang B."/>
            <person name="Wei X."/>
            <person name="Stein J.C."/>
            <person name="Glaubitz J.C."/>
            <person name="Lu F."/>
            <person name="Yu G."/>
            <person name="Liang C."/>
            <person name="Fengler K."/>
            <person name="Li B."/>
            <person name="Rafalski A."/>
            <person name="Schnable P.S."/>
            <person name="Ware D.H."/>
            <person name="Buckler E.S."/>
            <person name="Lai J."/>
        </authorList>
    </citation>
    <scope>NUCLEOTIDE SEQUENCE [LARGE SCALE GENOMIC DNA]</scope>
    <source>
        <tissue evidence="4">Seedling</tissue>
    </source>
</reference>
<feature type="region of interest" description="Disordered" evidence="2">
    <location>
        <begin position="64"/>
        <end position="181"/>
    </location>
</feature>
<evidence type="ECO:0000259" key="3">
    <source>
        <dbReference type="Pfam" id="PF00011"/>
    </source>
</evidence>
<keyword evidence="1 4" id="KW-0346">Stress response</keyword>